<dbReference type="Gene3D" id="3.30.830.10">
    <property type="entry name" value="Metalloenzyme, LuxS/M16 peptidase-like"/>
    <property type="match status" value="2"/>
</dbReference>
<sequence>MFKMKKLDVTTREYKSGFRAKVIRRPLFAQKFMGIIVDFGGSDPQKLCGGAHFLEHKLFTKKNGDISQRFEAVGASTNAFTTYNETMFYASFTEHWRQVLPLIFELVGTTHFTKSNVTKEAKIIAQELAMYQDDPNWQVNYELMQMMFPKTNLAEDLTGTKASLKKMTPEILQEIYDNNYISGRMEFVACGGFSENQTKEVLREVGKLESKYLISKKVAPKKLTLVSPQKQHNTIIESDLATSRVGIGIRLPDFEKVDLKNSTAQTIFEMMLQAKLGVTSPWFERMQKQGILNSPMELQVSYTTEGNFATIIGASNKPDLFLENIKSQLLEVPITKEAFVFQKKEALAQTIREFDDLSTVAIEEAEYGLENEDFNTAAYVIQSLSFSEFYTAIDNILAKSDIFTTILKGKEEAN</sequence>
<dbReference type="InterPro" id="IPR011249">
    <property type="entry name" value="Metalloenz_LuxS/M16"/>
</dbReference>
<dbReference type="InterPro" id="IPR007863">
    <property type="entry name" value="Peptidase_M16_C"/>
</dbReference>
<gene>
    <name evidence="3" type="ordered locus">LGAS_1342</name>
</gene>
<proteinExistence type="predicted"/>
<dbReference type="GO" id="GO:0046872">
    <property type="term" value="F:metal ion binding"/>
    <property type="evidence" value="ECO:0007669"/>
    <property type="project" value="InterPro"/>
</dbReference>
<dbReference type="PANTHER" id="PTHR11851:SF134">
    <property type="entry name" value="ZINC-DEPENDENT PROTEASE"/>
    <property type="match status" value="1"/>
</dbReference>
<dbReference type="EMBL" id="CP000413">
    <property type="protein sequence ID" value="ABJ60704.1"/>
    <property type="molecule type" value="Genomic_DNA"/>
</dbReference>
<dbReference type="Pfam" id="PF00675">
    <property type="entry name" value="Peptidase_M16"/>
    <property type="match status" value="1"/>
</dbReference>
<feature type="domain" description="Peptidase M16 N-terminal" evidence="1">
    <location>
        <begin position="34"/>
        <end position="160"/>
    </location>
</feature>
<dbReference type="PANTHER" id="PTHR11851">
    <property type="entry name" value="METALLOPROTEASE"/>
    <property type="match status" value="1"/>
</dbReference>
<feature type="domain" description="Peptidase M16 C-terminal" evidence="2">
    <location>
        <begin position="166"/>
        <end position="331"/>
    </location>
</feature>
<dbReference type="InterPro" id="IPR050361">
    <property type="entry name" value="MPP/UQCRC_Complex"/>
</dbReference>
<reference evidence="3 4" key="1">
    <citation type="journal article" date="2006" name="Proc. Natl. Acad. Sci. U.S.A.">
        <title>Comparative genomics of the lactic acid bacteria.</title>
        <authorList>
            <person name="Makarova K."/>
            <person name="Slesarev A."/>
            <person name="Wolf Y."/>
            <person name="Sorokin A."/>
            <person name="Mirkin B."/>
            <person name="Koonin E."/>
            <person name="Pavlov A."/>
            <person name="Pavlova N."/>
            <person name="Karamychev V."/>
            <person name="Polouchine N."/>
            <person name="Shakhova V."/>
            <person name="Grigoriev I."/>
            <person name="Lou Y."/>
            <person name="Rohksar D."/>
            <person name="Lucas S."/>
            <person name="Huang K."/>
            <person name="Goodstein D.M."/>
            <person name="Hawkins T."/>
            <person name="Plengvidhya V."/>
            <person name="Welker D."/>
            <person name="Hughes J."/>
            <person name="Goh Y."/>
            <person name="Benson A."/>
            <person name="Baldwin K."/>
            <person name="Lee J.H."/>
            <person name="Diaz-Muniz I."/>
            <person name="Dosti B."/>
            <person name="Smeianov V."/>
            <person name="Wechter W."/>
            <person name="Barabote R."/>
            <person name="Lorca G."/>
            <person name="Altermann E."/>
            <person name="Barrangou R."/>
            <person name="Ganesan B."/>
            <person name="Xie Y."/>
            <person name="Rawsthorne H."/>
            <person name="Tamir D."/>
            <person name="Parker C."/>
            <person name="Breidt F."/>
            <person name="Broadbent J."/>
            <person name="Hutkins R."/>
            <person name="O'Sullivan D."/>
            <person name="Steele J."/>
            <person name="Unlu G."/>
            <person name="Saier M."/>
            <person name="Klaenhammer T."/>
            <person name="Richardson P."/>
            <person name="Kozyavkin S."/>
            <person name="Weimer B."/>
            <person name="Mills D."/>
        </authorList>
    </citation>
    <scope>NUCLEOTIDE SEQUENCE [LARGE SCALE GENOMIC DNA]</scope>
    <source>
        <strain evidence="4">ATCC 33323 / DSM 20243 / BCRC 14619 / CIP 102991 / JCM 1131 / KCTC 3163 / NCIMB 11718 / NCTC 13722 / AM63</strain>
    </source>
</reference>
<dbReference type="KEGG" id="lga:LGAS_1342"/>
<dbReference type="Proteomes" id="UP000000664">
    <property type="component" value="Chromosome"/>
</dbReference>
<evidence type="ECO:0000313" key="3">
    <source>
        <dbReference type="EMBL" id="ABJ60704.1"/>
    </source>
</evidence>
<dbReference type="Pfam" id="PF05193">
    <property type="entry name" value="Peptidase_M16_C"/>
    <property type="match status" value="1"/>
</dbReference>
<organism evidence="3 4">
    <name type="scientific">Lactobacillus gasseri (strain ATCC 33323 / DSM 20243 / BCRC 14619 / CIP 102991 / JCM 1131 / KCTC 3163 / NCIMB 11718 / NCTC 13722 / AM63)</name>
    <dbReference type="NCBI Taxonomy" id="324831"/>
    <lineage>
        <taxon>Bacteria</taxon>
        <taxon>Bacillati</taxon>
        <taxon>Bacillota</taxon>
        <taxon>Bacilli</taxon>
        <taxon>Lactobacillales</taxon>
        <taxon>Lactobacillaceae</taxon>
        <taxon>Lactobacillus</taxon>
    </lineage>
</organism>
<dbReference type="SUPFAM" id="SSF63411">
    <property type="entry name" value="LuxS/MPP-like metallohydrolase"/>
    <property type="match status" value="2"/>
</dbReference>
<evidence type="ECO:0000259" key="2">
    <source>
        <dbReference type="Pfam" id="PF05193"/>
    </source>
</evidence>
<evidence type="ECO:0000259" key="1">
    <source>
        <dbReference type="Pfam" id="PF00675"/>
    </source>
</evidence>
<evidence type="ECO:0000313" key="4">
    <source>
        <dbReference type="Proteomes" id="UP000000664"/>
    </source>
</evidence>
<dbReference type="InterPro" id="IPR011765">
    <property type="entry name" value="Pept_M16_N"/>
</dbReference>
<accession>A0A805Z1B0</accession>
<protein>
    <submittedName>
        <fullName evidence="3">Predicted Zn-dependent peptidase</fullName>
    </submittedName>
</protein>
<dbReference type="AlphaFoldDB" id="A0A805Z1B0"/>
<name>A0A805Z1B0_LACGA</name>